<protein>
    <submittedName>
        <fullName evidence="2">NB-ARC domain-containing protein</fullName>
    </submittedName>
</protein>
<dbReference type="GO" id="GO:0043531">
    <property type="term" value="F:ADP binding"/>
    <property type="evidence" value="ECO:0007669"/>
    <property type="project" value="InterPro"/>
</dbReference>
<evidence type="ECO:0000313" key="2">
    <source>
        <dbReference type="EMBL" id="MCF2530989.1"/>
    </source>
</evidence>
<name>A0AA41Q3R7_9ACTN</name>
<keyword evidence="3" id="KW-1185">Reference proteome</keyword>
<feature type="domain" description="NB-ARC" evidence="1">
    <location>
        <begin position="68"/>
        <end position="216"/>
    </location>
</feature>
<dbReference type="AlphaFoldDB" id="A0AA41Q3R7"/>
<dbReference type="Proteomes" id="UP001165378">
    <property type="component" value="Unassembled WGS sequence"/>
</dbReference>
<organism evidence="2 3">
    <name type="scientific">Yinghuangia soli</name>
    <dbReference type="NCBI Taxonomy" id="2908204"/>
    <lineage>
        <taxon>Bacteria</taxon>
        <taxon>Bacillati</taxon>
        <taxon>Actinomycetota</taxon>
        <taxon>Actinomycetes</taxon>
        <taxon>Kitasatosporales</taxon>
        <taxon>Streptomycetaceae</taxon>
        <taxon>Yinghuangia</taxon>
    </lineage>
</organism>
<dbReference type="InterPro" id="IPR011990">
    <property type="entry name" value="TPR-like_helical_dom_sf"/>
</dbReference>
<gene>
    <name evidence="2" type="ORF">LZ495_27770</name>
</gene>
<dbReference type="Gene3D" id="3.40.50.300">
    <property type="entry name" value="P-loop containing nucleotide triphosphate hydrolases"/>
    <property type="match status" value="1"/>
</dbReference>
<dbReference type="SUPFAM" id="SSF52540">
    <property type="entry name" value="P-loop containing nucleoside triphosphate hydrolases"/>
    <property type="match status" value="1"/>
</dbReference>
<comment type="caution">
    <text evidence="2">The sequence shown here is derived from an EMBL/GenBank/DDBJ whole genome shotgun (WGS) entry which is preliminary data.</text>
</comment>
<sequence length="790" mass="84840">MAGSGLVAQYGSVAVGQANHVNHVTHYGGSYTPPTFPAEVGVIPRKPRQFIETESLTRLAVATYGFDKHETPYVALVGGLGTGKTCLAAHFARQFAESQDLVVWISAATREAVLDAYADACRYVVRPAPTDRDRAAERFLNWAESTKHSWVVVLDGVREPGDVRGLLPPRRAGGLTMVTTRRRDVPSPGPTWRQVEVGAFTKDERIDFLSAVAEEHDLASPGSVNWTLDDLGSVPMLVERVASCAVEKGRWPDVSRNSEPVQDVCARVWTPAVHEELTTAVNAALPDDRAARVMAKLLGMMPLDPFPVAVFTSDAVRRHLGGADPEEALSLLRTYSLLDGTDGAAIWPAPPLLGVAFGPRGEPDEATRVRVLADGLLESWPHSPADEVVTDSFTDSAKYVIALGLAIFVSRDHSDGDGDAIDVHPLVFPLIETLGNTGRRLNAARVARDCLSCFEDADSDRDRNFVSGPDPRTFLRLLRESLRWSGESGNVRVEVSELSELVAESTTTLGAGDLDVLITRSQLAHAMTKDRRPADAEQELAVLVPMLEGRVGPSGPERLIALGRFGIACSKARPDQPPAALESAVAEMAARLGRQHPVTAEFRIALALEVRARADGSAPTDDEVDTMREATAVLGRRHPRVVEAELRIAATGAHRLTAEALNGFRQPRQVLLGYGHPVGLIVAVAVARLAVDKAGDDATARSAAIAELAREIVVCAGTVGMDHPDVLDARATLAEYSGDAWSRALALATIHADWTRRYGAHHPDAKRADEARAAAVRAAWGSTGYGQSGR</sequence>
<dbReference type="InterPro" id="IPR027417">
    <property type="entry name" value="P-loop_NTPase"/>
</dbReference>
<dbReference type="Gene3D" id="1.25.40.10">
    <property type="entry name" value="Tetratricopeptide repeat domain"/>
    <property type="match status" value="1"/>
</dbReference>
<dbReference type="Pfam" id="PF00931">
    <property type="entry name" value="NB-ARC"/>
    <property type="match status" value="1"/>
</dbReference>
<accession>A0AA41Q3R7</accession>
<proteinExistence type="predicted"/>
<evidence type="ECO:0000313" key="3">
    <source>
        <dbReference type="Proteomes" id="UP001165378"/>
    </source>
</evidence>
<dbReference type="EMBL" id="JAKFHA010000020">
    <property type="protein sequence ID" value="MCF2530989.1"/>
    <property type="molecule type" value="Genomic_DNA"/>
</dbReference>
<dbReference type="InterPro" id="IPR002182">
    <property type="entry name" value="NB-ARC"/>
</dbReference>
<evidence type="ECO:0000259" key="1">
    <source>
        <dbReference type="Pfam" id="PF00931"/>
    </source>
</evidence>
<reference evidence="2" key="1">
    <citation type="submission" date="2022-01" db="EMBL/GenBank/DDBJ databases">
        <title>Genome-Based Taxonomic Classification of the Phylum Actinobacteria.</title>
        <authorList>
            <person name="Gao Y."/>
        </authorList>
    </citation>
    <scope>NUCLEOTIDE SEQUENCE</scope>
    <source>
        <strain evidence="2">KLBMP 8922</strain>
    </source>
</reference>
<dbReference type="RefSeq" id="WP_235055657.1">
    <property type="nucleotide sequence ID" value="NZ_JAKFHA010000020.1"/>
</dbReference>